<dbReference type="OrthoDB" id="2135706at2"/>
<keyword evidence="1 4" id="KW-0808">Transferase</keyword>
<accession>A0A0D7EUU6</accession>
<dbReference type="InterPro" id="IPR000182">
    <property type="entry name" value="GNAT_dom"/>
</dbReference>
<gene>
    <name evidence="4" type="ORF">OO17_09870</name>
</gene>
<protein>
    <submittedName>
        <fullName evidence="4">GCN5 family acetyltransferase</fullName>
    </submittedName>
</protein>
<dbReference type="EMBL" id="JXXE01000189">
    <property type="protein sequence ID" value="KIZ44421.1"/>
    <property type="molecule type" value="Genomic_DNA"/>
</dbReference>
<dbReference type="Proteomes" id="UP000032515">
    <property type="component" value="Unassembled WGS sequence"/>
</dbReference>
<dbReference type="PATRIC" id="fig|1076.23.peg.1336"/>
<dbReference type="SUPFAM" id="SSF55729">
    <property type="entry name" value="Acyl-CoA N-acyltransferases (Nat)"/>
    <property type="match status" value="1"/>
</dbReference>
<name>A0A0D7EUU6_RHOPL</name>
<proteinExistence type="predicted"/>
<organism evidence="4 5">
    <name type="scientific">Rhodopseudomonas palustris</name>
    <dbReference type="NCBI Taxonomy" id="1076"/>
    <lineage>
        <taxon>Bacteria</taxon>
        <taxon>Pseudomonadati</taxon>
        <taxon>Pseudomonadota</taxon>
        <taxon>Alphaproteobacteria</taxon>
        <taxon>Hyphomicrobiales</taxon>
        <taxon>Nitrobacteraceae</taxon>
        <taxon>Rhodopseudomonas</taxon>
    </lineage>
</organism>
<dbReference type="GO" id="GO:0016747">
    <property type="term" value="F:acyltransferase activity, transferring groups other than amino-acyl groups"/>
    <property type="evidence" value="ECO:0007669"/>
    <property type="project" value="InterPro"/>
</dbReference>
<keyword evidence="2" id="KW-0012">Acyltransferase</keyword>
<dbReference type="InterPro" id="IPR050832">
    <property type="entry name" value="Bact_Acetyltransf"/>
</dbReference>
<dbReference type="InterPro" id="IPR016181">
    <property type="entry name" value="Acyl_CoA_acyltransferase"/>
</dbReference>
<evidence type="ECO:0000256" key="2">
    <source>
        <dbReference type="ARBA" id="ARBA00023315"/>
    </source>
</evidence>
<dbReference type="PANTHER" id="PTHR43877">
    <property type="entry name" value="AMINOALKYLPHOSPHONATE N-ACETYLTRANSFERASE-RELATED-RELATED"/>
    <property type="match status" value="1"/>
</dbReference>
<comment type="caution">
    <text evidence="4">The sequence shown here is derived from an EMBL/GenBank/DDBJ whole genome shotgun (WGS) entry which is preliminary data.</text>
</comment>
<dbReference type="PANTHER" id="PTHR43877:SF2">
    <property type="entry name" value="AMINOALKYLPHOSPHONATE N-ACETYLTRANSFERASE-RELATED"/>
    <property type="match status" value="1"/>
</dbReference>
<sequence length="148" mass="16836">MNAPFRLRAYRADDEPAAVALWQRTWQLTYPDIDFTARLEWWRKRWHGELVPNAVIIVAERNGALIGFVTIDAEGYLDQIVVAPEHWGIGIADALVAEAKRLSPDRVTLKVNADNARAIRFYKRQGFVETGDEVNSSGRAVLNMEWQA</sequence>
<evidence type="ECO:0000256" key="1">
    <source>
        <dbReference type="ARBA" id="ARBA00022679"/>
    </source>
</evidence>
<dbReference type="RefSeq" id="WP_044409399.1">
    <property type="nucleotide sequence ID" value="NZ_JXXE01000189.1"/>
</dbReference>
<dbReference type="PROSITE" id="PS51186">
    <property type="entry name" value="GNAT"/>
    <property type="match status" value="1"/>
</dbReference>
<evidence type="ECO:0000259" key="3">
    <source>
        <dbReference type="PROSITE" id="PS51186"/>
    </source>
</evidence>
<dbReference type="Pfam" id="PF00583">
    <property type="entry name" value="Acetyltransf_1"/>
    <property type="match status" value="1"/>
</dbReference>
<evidence type="ECO:0000313" key="4">
    <source>
        <dbReference type="EMBL" id="KIZ44421.1"/>
    </source>
</evidence>
<dbReference type="AlphaFoldDB" id="A0A0D7EUU6"/>
<reference evidence="4 5" key="1">
    <citation type="submission" date="2014-11" db="EMBL/GenBank/DDBJ databases">
        <title>Genomics and ecophysiology of heterotrophic nitrogen fixing bacteria isolated from estuarine surface water.</title>
        <authorList>
            <person name="Bentzon-Tilia M."/>
            <person name="Severin I."/>
            <person name="Hansen L.H."/>
            <person name="Riemann L."/>
        </authorList>
    </citation>
    <scope>NUCLEOTIDE SEQUENCE [LARGE SCALE GENOMIC DNA]</scope>
    <source>
        <strain evidence="4 5">BAL398</strain>
    </source>
</reference>
<evidence type="ECO:0000313" key="5">
    <source>
        <dbReference type="Proteomes" id="UP000032515"/>
    </source>
</evidence>
<feature type="domain" description="N-acetyltransferase" evidence="3">
    <location>
        <begin position="5"/>
        <end position="148"/>
    </location>
</feature>
<dbReference type="CDD" id="cd04301">
    <property type="entry name" value="NAT_SF"/>
    <property type="match status" value="1"/>
</dbReference>
<dbReference type="Gene3D" id="3.40.630.30">
    <property type="match status" value="1"/>
</dbReference>